<dbReference type="STRING" id="1313304.CALK_1431"/>
<gene>
    <name evidence="1" type="ORF">CALK_1431</name>
</gene>
<organism evidence="1 2">
    <name type="scientific">Chitinivibrio alkaliphilus ACht1</name>
    <dbReference type="NCBI Taxonomy" id="1313304"/>
    <lineage>
        <taxon>Bacteria</taxon>
        <taxon>Pseudomonadati</taxon>
        <taxon>Fibrobacterota</taxon>
        <taxon>Chitinivibrionia</taxon>
        <taxon>Chitinivibrionales</taxon>
        <taxon>Chitinivibrionaceae</taxon>
        <taxon>Chitinivibrio</taxon>
    </lineage>
</organism>
<dbReference type="EMBL" id="ASJR01000011">
    <property type="protein sequence ID" value="ERP31568.1"/>
    <property type="molecule type" value="Genomic_DNA"/>
</dbReference>
<comment type="caution">
    <text evidence="1">The sequence shown here is derived from an EMBL/GenBank/DDBJ whole genome shotgun (WGS) entry which is preliminary data.</text>
</comment>
<protein>
    <submittedName>
        <fullName evidence="1">Uncharacterized protein</fullName>
    </submittedName>
</protein>
<reference evidence="1 2" key="1">
    <citation type="journal article" date="2013" name="Environ. Microbiol.">
        <title>Genome analysis of Chitinivibrio alkaliphilus gen. nov., sp. nov., a novel extremely haloalkaliphilic anaerobic chitinolytic bacterium from the candidate phylum Termite Group 3.</title>
        <authorList>
            <person name="Sorokin D.Y."/>
            <person name="Gumerov V.M."/>
            <person name="Rakitin A.L."/>
            <person name="Beletsky A.V."/>
            <person name="Damste J.S."/>
            <person name="Muyzer G."/>
            <person name="Mardanov A.V."/>
            <person name="Ravin N.V."/>
        </authorList>
    </citation>
    <scope>NUCLEOTIDE SEQUENCE [LARGE SCALE GENOMIC DNA]</scope>
    <source>
        <strain evidence="1 2">ACht1</strain>
    </source>
</reference>
<dbReference type="AlphaFoldDB" id="U7D6K4"/>
<keyword evidence="2" id="KW-1185">Reference proteome</keyword>
<sequence length="34" mass="4242">MNIFSILLVTLFFLFLIRDISQGFDRKKRRLRRQ</sequence>
<evidence type="ECO:0000313" key="2">
    <source>
        <dbReference type="Proteomes" id="UP000017148"/>
    </source>
</evidence>
<evidence type="ECO:0000313" key="1">
    <source>
        <dbReference type="EMBL" id="ERP31568.1"/>
    </source>
</evidence>
<dbReference type="Proteomes" id="UP000017148">
    <property type="component" value="Unassembled WGS sequence"/>
</dbReference>
<accession>U7D6K4</accession>
<proteinExistence type="predicted"/>
<name>U7D6K4_9BACT</name>